<dbReference type="PANTHER" id="PTHR43304">
    <property type="entry name" value="PHYTOCHROME-LIKE PROTEIN CPH1"/>
    <property type="match status" value="1"/>
</dbReference>
<evidence type="ECO:0000259" key="10">
    <source>
        <dbReference type="PROSITE" id="PS50112"/>
    </source>
</evidence>
<keyword evidence="3 6" id="KW-0597">Phosphoprotein</keyword>
<dbReference type="CDD" id="cd00082">
    <property type="entry name" value="HisKA"/>
    <property type="match status" value="1"/>
</dbReference>
<feature type="domain" description="Response regulatory" evidence="9">
    <location>
        <begin position="42"/>
        <end position="158"/>
    </location>
</feature>
<dbReference type="RefSeq" id="WP_147032587.1">
    <property type="nucleotide sequence ID" value="NZ_CP042436.1"/>
</dbReference>
<feature type="domain" description="Histidine kinase" evidence="8">
    <location>
        <begin position="567"/>
        <end position="781"/>
    </location>
</feature>
<feature type="domain" description="PAS" evidence="10">
    <location>
        <begin position="426"/>
        <end position="496"/>
    </location>
</feature>
<dbReference type="EC" id="2.7.13.3" evidence="2"/>
<dbReference type="SUPFAM" id="SSF47384">
    <property type="entry name" value="Homodimeric domain of signal transducing histidine kinase"/>
    <property type="match status" value="1"/>
</dbReference>
<dbReference type="InterPro" id="IPR004358">
    <property type="entry name" value="Sig_transdc_His_kin-like_C"/>
</dbReference>
<protein>
    <recommendedName>
        <fullName evidence="2">histidine kinase</fullName>
        <ecNumber evidence="2">2.7.13.3</ecNumber>
    </recommendedName>
</protein>
<dbReference type="Gene3D" id="3.30.450.20">
    <property type="entry name" value="PAS domain"/>
    <property type="match status" value="3"/>
</dbReference>
<accession>A0A5B8UY63</accession>
<gene>
    <name evidence="11" type="ORF">FRZ54_16000</name>
</gene>
<dbReference type="Pfam" id="PF00512">
    <property type="entry name" value="HisKA"/>
    <property type="match status" value="1"/>
</dbReference>
<dbReference type="InterPro" id="IPR005467">
    <property type="entry name" value="His_kinase_dom"/>
</dbReference>
<dbReference type="InterPro" id="IPR013656">
    <property type="entry name" value="PAS_4"/>
</dbReference>
<dbReference type="SMART" id="SM00448">
    <property type="entry name" value="REC"/>
    <property type="match status" value="1"/>
</dbReference>
<dbReference type="Pfam" id="PF02518">
    <property type="entry name" value="HATPase_c"/>
    <property type="match status" value="1"/>
</dbReference>
<dbReference type="Proteomes" id="UP000321479">
    <property type="component" value="Chromosome"/>
</dbReference>
<evidence type="ECO:0000313" key="11">
    <source>
        <dbReference type="EMBL" id="QEC64014.1"/>
    </source>
</evidence>
<dbReference type="Gene3D" id="3.30.565.10">
    <property type="entry name" value="Histidine kinase-like ATPase, C-terminal domain"/>
    <property type="match status" value="1"/>
</dbReference>
<proteinExistence type="predicted"/>
<dbReference type="Pfam" id="PF08448">
    <property type="entry name" value="PAS_4"/>
    <property type="match status" value="2"/>
</dbReference>
<dbReference type="SUPFAM" id="SSF52172">
    <property type="entry name" value="CheY-like"/>
    <property type="match status" value="1"/>
</dbReference>
<dbReference type="Gene3D" id="3.40.50.2300">
    <property type="match status" value="1"/>
</dbReference>
<dbReference type="EMBL" id="CP042436">
    <property type="protein sequence ID" value="QEC64014.1"/>
    <property type="molecule type" value="Genomic_DNA"/>
</dbReference>
<keyword evidence="4" id="KW-0808">Transferase</keyword>
<dbReference type="CDD" id="cd00156">
    <property type="entry name" value="REC"/>
    <property type="match status" value="1"/>
</dbReference>
<dbReference type="PRINTS" id="PR00344">
    <property type="entry name" value="BCTRLSENSOR"/>
</dbReference>
<dbReference type="InterPro" id="IPR011006">
    <property type="entry name" value="CheY-like_superfamily"/>
</dbReference>
<dbReference type="GO" id="GO:0000155">
    <property type="term" value="F:phosphorelay sensor kinase activity"/>
    <property type="evidence" value="ECO:0007669"/>
    <property type="project" value="InterPro"/>
</dbReference>
<evidence type="ECO:0000256" key="5">
    <source>
        <dbReference type="ARBA" id="ARBA00022777"/>
    </source>
</evidence>
<evidence type="ECO:0000259" key="9">
    <source>
        <dbReference type="PROSITE" id="PS50110"/>
    </source>
</evidence>
<dbReference type="InterPro" id="IPR003661">
    <property type="entry name" value="HisK_dim/P_dom"/>
</dbReference>
<keyword evidence="5" id="KW-0418">Kinase</keyword>
<evidence type="ECO:0000256" key="4">
    <source>
        <dbReference type="ARBA" id="ARBA00022679"/>
    </source>
</evidence>
<dbReference type="PROSITE" id="PS50110">
    <property type="entry name" value="RESPONSE_REGULATORY"/>
    <property type="match status" value="1"/>
</dbReference>
<dbReference type="InterPro" id="IPR036097">
    <property type="entry name" value="HisK_dim/P_sf"/>
</dbReference>
<dbReference type="AlphaFoldDB" id="A0A5B8UY63"/>
<organism evidence="11 12">
    <name type="scientific">Mucilaginibacter ginsenosidivorans</name>
    <dbReference type="NCBI Taxonomy" id="398053"/>
    <lineage>
        <taxon>Bacteria</taxon>
        <taxon>Pseudomonadati</taxon>
        <taxon>Bacteroidota</taxon>
        <taxon>Sphingobacteriia</taxon>
        <taxon>Sphingobacteriales</taxon>
        <taxon>Sphingobacteriaceae</taxon>
        <taxon>Mucilaginibacter</taxon>
    </lineage>
</organism>
<dbReference type="CDD" id="cd00130">
    <property type="entry name" value="PAS"/>
    <property type="match status" value="3"/>
</dbReference>
<dbReference type="SMART" id="SM00091">
    <property type="entry name" value="PAS"/>
    <property type="match status" value="3"/>
</dbReference>
<dbReference type="SMART" id="SM00387">
    <property type="entry name" value="HATPase_c"/>
    <property type="match status" value="1"/>
</dbReference>
<dbReference type="InterPro" id="IPR001789">
    <property type="entry name" value="Sig_transdc_resp-reg_receiver"/>
</dbReference>
<dbReference type="InterPro" id="IPR052162">
    <property type="entry name" value="Sensor_kinase/Photoreceptor"/>
</dbReference>
<evidence type="ECO:0000256" key="2">
    <source>
        <dbReference type="ARBA" id="ARBA00012438"/>
    </source>
</evidence>
<feature type="domain" description="PAS" evidence="10">
    <location>
        <begin position="176"/>
        <end position="246"/>
    </location>
</feature>
<evidence type="ECO:0000256" key="3">
    <source>
        <dbReference type="ARBA" id="ARBA00022553"/>
    </source>
</evidence>
<dbReference type="Pfam" id="PF08447">
    <property type="entry name" value="PAS_3"/>
    <property type="match status" value="1"/>
</dbReference>
<dbReference type="SMART" id="SM00388">
    <property type="entry name" value="HisKA"/>
    <property type="match status" value="1"/>
</dbReference>
<dbReference type="PROSITE" id="PS50109">
    <property type="entry name" value="HIS_KIN"/>
    <property type="match status" value="1"/>
</dbReference>
<dbReference type="SUPFAM" id="SSF55874">
    <property type="entry name" value="ATPase domain of HSP90 chaperone/DNA topoisomerase II/histidine kinase"/>
    <property type="match status" value="1"/>
</dbReference>
<evidence type="ECO:0000259" key="8">
    <source>
        <dbReference type="PROSITE" id="PS50109"/>
    </source>
</evidence>
<dbReference type="Pfam" id="PF00072">
    <property type="entry name" value="Response_reg"/>
    <property type="match status" value="1"/>
</dbReference>
<comment type="catalytic activity">
    <reaction evidence="1">
        <text>ATP + protein L-histidine = ADP + protein N-phospho-L-histidine.</text>
        <dbReference type="EC" id="2.7.13.3"/>
    </reaction>
</comment>
<dbReference type="InterPro" id="IPR003594">
    <property type="entry name" value="HATPase_dom"/>
</dbReference>
<dbReference type="FunFam" id="3.30.565.10:FF:000006">
    <property type="entry name" value="Sensor histidine kinase WalK"/>
    <property type="match status" value="1"/>
</dbReference>
<evidence type="ECO:0000256" key="6">
    <source>
        <dbReference type="PROSITE-ProRule" id="PRU00169"/>
    </source>
</evidence>
<dbReference type="InterPro" id="IPR000014">
    <property type="entry name" value="PAS"/>
</dbReference>
<dbReference type="PROSITE" id="PS50112">
    <property type="entry name" value="PAS"/>
    <property type="match status" value="2"/>
</dbReference>
<dbReference type="SUPFAM" id="SSF55785">
    <property type="entry name" value="PYP-like sensor domain (PAS domain)"/>
    <property type="match status" value="3"/>
</dbReference>
<evidence type="ECO:0000256" key="1">
    <source>
        <dbReference type="ARBA" id="ARBA00000085"/>
    </source>
</evidence>
<dbReference type="PANTHER" id="PTHR43304:SF1">
    <property type="entry name" value="PAC DOMAIN-CONTAINING PROTEIN"/>
    <property type="match status" value="1"/>
</dbReference>
<reference evidence="11 12" key="1">
    <citation type="journal article" date="2017" name="Curr. Microbiol.">
        <title>Mucilaginibacter ginsenosidivorans sp. nov., Isolated from Soil of Ginseng Field.</title>
        <authorList>
            <person name="Kim M.M."/>
            <person name="Siddiqi M.Z."/>
            <person name="Im W.T."/>
        </authorList>
    </citation>
    <scope>NUCLEOTIDE SEQUENCE [LARGE SCALE GENOMIC DNA]</scope>
    <source>
        <strain evidence="11 12">Gsoil 3017</strain>
    </source>
</reference>
<dbReference type="Gene3D" id="1.10.287.130">
    <property type="match status" value="1"/>
</dbReference>
<feature type="modified residue" description="4-aspartylphosphate" evidence="6">
    <location>
        <position position="93"/>
    </location>
</feature>
<dbReference type="NCBIfam" id="TIGR00229">
    <property type="entry name" value="sensory_box"/>
    <property type="match status" value="3"/>
</dbReference>
<dbReference type="InterPro" id="IPR036890">
    <property type="entry name" value="HATPase_C_sf"/>
</dbReference>
<keyword evidence="12" id="KW-1185">Reference proteome</keyword>
<dbReference type="KEGG" id="mgin:FRZ54_16000"/>
<feature type="region of interest" description="Disordered" evidence="7">
    <location>
        <begin position="1"/>
        <end position="33"/>
    </location>
</feature>
<sequence>MPKILTKGKPVKKPGERPGDEQGGKGDRSRTAGNQVAPGVVKILMIENNPVDVEFTQNELKKGGMSYISEVVQNENDYRLAISNFVPDIILSDFALPKFDGDTAFKIRNQLIPDTPFIFISGTIGEEKSVGYMKDGLTDYVLKDKLYTLAIKVRRALDDVAERREKRKVEDELIRSEMRFRALIEKSTEMKTLSSPDGKFLYASPSVTTTLGYTIDEFLHKSIVDLVHDDDMPAFLNKREGIIHAPGNSVFNEVRLRHKNGSWIWCEGFTTNMLHEPAINAMVSNFIDISDRKLILERIAESERFIKTITDSLPAMISYWDAGLHCLFANQPYMDWFEKPSSEILGISMSELWGKREFDLQENHIRQVLEGEAQRFEHTFHRADGKAIDSDTQYLPDKQGDSVKGFYSLIYDVTEVKMAELASIQALEERNTILESIDDAFFAVDKDWVVTYWNNTAEEVLGTPKAAIINKNLWEVFATAVGSQSYKCYHEAIQTQRAVHFEDFYPPLNKWYEISAYPSAAGLSVYFKDITERKAAEARMKELNENLTRRTKDLAVSNAELEQFAYVASHDLQEPLRMVTSFLTQLERKYGDIIDDKGRQYIHFAVDGAKRMRQIILDLLDFSRVGRTDDDLETLNFNKLVDELLALYRRQIDELQAVVVSEKLPTLQTYKTPVRQVFQNLISNSLKYHKPGSAPVIKISSVETKTNFQFSVTDNGIGIAPEYFDKIFVIFQRLHNKDEYSGTGMGLAIAKKIIENLGGKIWIESAEGEGSTFYFTLPKSSRT</sequence>
<evidence type="ECO:0000256" key="7">
    <source>
        <dbReference type="SAM" id="MobiDB-lite"/>
    </source>
</evidence>
<feature type="compositionally biased region" description="Basic and acidic residues" evidence="7">
    <location>
        <begin position="13"/>
        <end position="30"/>
    </location>
</feature>
<evidence type="ECO:0000313" key="12">
    <source>
        <dbReference type="Proteomes" id="UP000321479"/>
    </source>
</evidence>
<name>A0A5B8UY63_9SPHI</name>
<dbReference type="InterPro" id="IPR013655">
    <property type="entry name" value="PAS_fold_3"/>
</dbReference>
<dbReference type="InterPro" id="IPR035965">
    <property type="entry name" value="PAS-like_dom_sf"/>
</dbReference>
<dbReference type="OrthoDB" id="1522284at2"/>